<dbReference type="InterPro" id="IPR011051">
    <property type="entry name" value="RmlC_Cupin_sf"/>
</dbReference>
<dbReference type="InterPro" id="IPR014710">
    <property type="entry name" value="RmlC-like_jellyroll"/>
</dbReference>
<reference evidence="2 3" key="1">
    <citation type="submission" date="2020-08" db="EMBL/GenBank/DDBJ databases">
        <title>Genomic Encyclopedia of Type Strains, Phase IV (KMG-IV): sequencing the most valuable type-strain genomes for metagenomic binning, comparative biology and taxonomic classification.</title>
        <authorList>
            <person name="Goeker M."/>
        </authorList>
    </citation>
    <scope>NUCLEOTIDE SEQUENCE [LARGE SCALE GENOMIC DNA]</scope>
    <source>
        <strain evidence="2 3">DSM 105721</strain>
    </source>
</reference>
<keyword evidence="2" id="KW-0413">Isomerase</keyword>
<gene>
    <name evidence="2" type="ORF">GGR14_001022</name>
</gene>
<dbReference type="Pfam" id="PF05523">
    <property type="entry name" value="FdtA"/>
    <property type="match status" value="1"/>
</dbReference>
<sequence length="151" mass="17654">MSKVQVIEGEIFTDYRGLISSLNDFDFEGVERFYFIHHPDADVVRGWHAHQFEKKWFYCVKGAFTIGLVKIDNWEHPSENLKAEIFRLSEAKSEIICVPEGYGNCIKAEEPGAVLLVFSGKRYEEALADSWRYDKDLWVDWERGEARRKNS</sequence>
<accession>A0A7W6MXX5</accession>
<keyword evidence="3" id="KW-1185">Reference proteome</keyword>
<proteinExistence type="predicted"/>
<dbReference type="Gene3D" id="2.60.120.10">
    <property type="entry name" value="Jelly Rolls"/>
    <property type="match status" value="1"/>
</dbReference>
<evidence type="ECO:0000259" key="1">
    <source>
        <dbReference type="Pfam" id="PF05523"/>
    </source>
</evidence>
<dbReference type="GO" id="GO:0008830">
    <property type="term" value="F:dTDP-4-dehydrorhamnose 3,5-epimerase activity"/>
    <property type="evidence" value="ECO:0007669"/>
    <property type="project" value="UniProtKB-EC"/>
</dbReference>
<feature type="domain" description="Sugar 3,4-ketoisomerase QdtA cupin" evidence="1">
    <location>
        <begin position="3"/>
        <end position="126"/>
    </location>
</feature>
<organism evidence="2 3">
    <name type="scientific">Butyricimonas faecihominis</name>
    <dbReference type="NCBI Taxonomy" id="1472416"/>
    <lineage>
        <taxon>Bacteria</taxon>
        <taxon>Pseudomonadati</taxon>
        <taxon>Bacteroidota</taxon>
        <taxon>Bacteroidia</taxon>
        <taxon>Bacteroidales</taxon>
        <taxon>Odoribacteraceae</taxon>
        <taxon>Butyricimonas</taxon>
    </lineage>
</organism>
<comment type="caution">
    <text evidence="2">The sequence shown here is derived from an EMBL/GenBank/DDBJ whole genome shotgun (WGS) entry which is preliminary data.</text>
</comment>
<dbReference type="Proteomes" id="UP000546007">
    <property type="component" value="Unassembled WGS sequence"/>
</dbReference>
<dbReference type="RefSeq" id="WP_124316827.1">
    <property type="nucleotide sequence ID" value="NZ_AP028155.1"/>
</dbReference>
<dbReference type="GeneID" id="93099530"/>
<evidence type="ECO:0000313" key="3">
    <source>
        <dbReference type="Proteomes" id="UP000546007"/>
    </source>
</evidence>
<dbReference type="AlphaFoldDB" id="A0A7W6MXX5"/>
<dbReference type="SUPFAM" id="SSF51182">
    <property type="entry name" value="RmlC-like cupins"/>
    <property type="match status" value="1"/>
</dbReference>
<name>A0A7W6MXX5_9BACT</name>
<dbReference type="EMBL" id="JACIES010000002">
    <property type="protein sequence ID" value="MBB4025250.1"/>
    <property type="molecule type" value="Genomic_DNA"/>
</dbReference>
<dbReference type="EC" id="5.1.3.13" evidence="2"/>
<evidence type="ECO:0000313" key="2">
    <source>
        <dbReference type="EMBL" id="MBB4025250.1"/>
    </source>
</evidence>
<dbReference type="InterPro" id="IPR008894">
    <property type="entry name" value="QdtA_cupin_dom"/>
</dbReference>
<protein>
    <submittedName>
        <fullName evidence="2">dTDP-4-dehydrorhamnose 3,5-epimerase</fullName>
        <ecNumber evidence="2">5.1.3.13</ecNumber>
    </submittedName>
</protein>
<dbReference type="OrthoDB" id="826649at2"/>